<name>A0A6A6DLT6_9PEZI</name>
<reference evidence="1" key="1">
    <citation type="journal article" date="2020" name="Stud. Mycol.">
        <title>101 Dothideomycetes genomes: a test case for predicting lifestyles and emergence of pathogens.</title>
        <authorList>
            <person name="Haridas S."/>
            <person name="Albert R."/>
            <person name="Binder M."/>
            <person name="Bloem J."/>
            <person name="Labutti K."/>
            <person name="Salamov A."/>
            <person name="Andreopoulos B."/>
            <person name="Baker S."/>
            <person name="Barry K."/>
            <person name="Bills G."/>
            <person name="Bluhm B."/>
            <person name="Cannon C."/>
            <person name="Castanera R."/>
            <person name="Culley D."/>
            <person name="Daum C."/>
            <person name="Ezra D."/>
            <person name="Gonzalez J."/>
            <person name="Henrissat B."/>
            <person name="Kuo A."/>
            <person name="Liang C."/>
            <person name="Lipzen A."/>
            <person name="Lutzoni F."/>
            <person name="Magnuson J."/>
            <person name="Mondo S."/>
            <person name="Nolan M."/>
            <person name="Ohm R."/>
            <person name="Pangilinan J."/>
            <person name="Park H.-J."/>
            <person name="Ramirez L."/>
            <person name="Alfaro M."/>
            <person name="Sun H."/>
            <person name="Tritt A."/>
            <person name="Yoshinaga Y."/>
            <person name="Zwiers L.-H."/>
            <person name="Turgeon B."/>
            <person name="Goodwin S."/>
            <person name="Spatafora J."/>
            <person name="Crous P."/>
            <person name="Grigoriev I."/>
        </authorList>
    </citation>
    <scope>NUCLEOTIDE SEQUENCE</scope>
    <source>
        <strain evidence="1">CBS 207.26</strain>
    </source>
</reference>
<dbReference type="EMBL" id="ML994660">
    <property type="protein sequence ID" value="KAF2180075.1"/>
    <property type="molecule type" value="Genomic_DNA"/>
</dbReference>
<evidence type="ECO:0000313" key="1">
    <source>
        <dbReference type="EMBL" id="KAF2180075.1"/>
    </source>
</evidence>
<keyword evidence="2" id="KW-1185">Reference proteome</keyword>
<accession>A0A6A6DLT6</accession>
<dbReference type="Proteomes" id="UP000800200">
    <property type="component" value="Unassembled WGS sequence"/>
</dbReference>
<protein>
    <submittedName>
        <fullName evidence="1">Uncharacterized protein</fullName>
    </submittedName>
</protein>
<dbReference type="AlphaFoldDB" id="A0A6A6DLT6"/>
<sequence>MEHIAVILRCNIVVVTRAWASNSCLARSGRDVPSPFPDLAIAKSHTSEMKRSTTGVKPPRLRKVLKQRTGRQKPRLLDVLSGRSSGQLSTHATTSRRQSCPAIGVPHDPRCGKCLSLACCVSSSPFTFILIMTSQNPIHKHQSSYDAWIHNCKQRDGCHSEGHQMSRSGPCRVGKREGCRHFVSFSCGVGYPHQVGFTILVGVSGHRGGERQMEENAGGFFDGACGAAEAN</sequence>
<organism evidence="1 2">
    <name type="scientific">Zopfia rhizophila CBS 207.26</name>
    <dbReference type="NCBI Taxonomy" id="1314779"/>
    <lineage>
        <taxon>Eukaryota</taxon>
        <taxon>Fungi</taxon>
        <taxon>Dikarya</taxon>
        <taxon>Ascomycota</taxon>
        <taxon>Pezizomycotina</taxon>
        <taxon>Dothideomycetes</taxon>
        <taxon>Dothideomycetes incertae sedis</taxon>
        <taxon>Zopfiaceae</taxon>
        <taxon>Zopfia</taxon>
    </lineage>
</organism>
<proteinExistence type="predicted"/>
<evidence type="ECO:0000313" key="2">
    <source>
        <dbReference type="Proteomes" id="UP000800200"/>
    </source>
</evidence>
<gene>
    <name evidence="1" type="ORF">K469DRAFT_715698</name>
</gene>